<feature type="region of interest" description="Disordered" evidence="1">
    <location>
        <begin position="131"/>
        <end position="161"/>
    </location>
</feature>
<proteinExistence type="predicted"/>
<dbReference type="PANTHER" id="PTHR46266">
    <property type="entry name" value="TRANSCRIPTION FACTOR TT8"/>
    <property type="match status" value="1"/>
</dbReference>
<protein>
    <submittedName>
        <fullName evidence="2">Uncharacterized protein</fullName>
    </submittedName>
</protein>
<evidence type="ECO:0000313" key="2">
    <source>
        <dbReference type="EMBL" id="KAH1089720.1"/>
    </source>
</evidence>
<gene>
    <name evidence="2" type="ORF">J1N35_016977</name>
</gene>
<reference evidence="2 3" key="1">
    <citation type="journal article" date="2021" name="Plant Biotechnol. J.">
        <title>Multi-omics assisted identification of the key and species-specific regulatory components of drought-tolerant mechanisms in Gossypium stocksii.</title>
        <authorList>
            <person name="Yu D."/>
            <person name="Ke L."/>
            <person name="Zhang D."/>
            <person name="Wu Y."/>
            <person name="Sun Y."/>
            <person name="Mei J."/>
            <person name="Sun J."/>
            <person name="Sun Y."/>
        </authorList>
    </citation>
    <scope>NUCLEOTIDE SEQUENCE [LARGE SCALE GENOMIC DNA]</scope>
    <source>
        <strain evidence="3">cv. E1</strain>
        <tissue evidence="2">Leaf</tissue>
    </source>
</reference>
<sequence>MLVLSSGCCFWILEGGDGYNNGDIKTRKTVEAVELNAEQLGLQRSEQLRQLYESLSPALNLQDLQQLYLRKISQILSGITWFPGIKRYQLEGKWLEEALEKKKPSHPSEVIEKDIFEVHMMHDKGLLESTAKNGVKNDAPRPKADEIAETMCYQRGNEGKN</sequence>
<dbReference type="PANTHER" id="PTHR46266:SF3">
    <property type="entry name" value="TRANSCRIPTION FACTOR EGL1"/>
    <property type="match status" value="1"/>
</dbReference>
<dbReference type="EMBL" id="JAIQCV010000006">
    <property type="protein sequence ID" value="KAH1089720.1"/>
    <property type="molecule type" value="Genomic_DNA"/>
</dbReference>
<name>A0A9D3VNF3_9ROSI</name>
<dbReference type="OrthoDB" id="1000111at2759"/>
<dbReference type="Proteomes" id="UP000828251">
    <property type="component" value="Unassembled WGS sequence"/>
</dbReference>
<evidence type="ECO:0000256" key="1">
    <source>
        <dbReference type="SAM" id="MobiDB-lite"/>
    </source>
</evidence>
<dbReference type="AlphaFoldDB" id="A0A9D3VNF3"/>
<comment type="caution">
    <text evidence="2">The sequence shown here is derived from an EMBL/GenBank/DDBJ whole genome shotgun (WGS) entry which is preliminary data.</text>
</comment>
<accession>A0A9D3VNF3</accession>
<evidence type="ECO:0000313" key="3">
    <source>
        <dbReference type="Proteomes" id="UP000828251"/>
    </source>
</evidence>
<organism evidence="2 3">
    <name type="scientific">Gossypium stocksii</name>
    <dbReference type="NCBI Taxonomy" id="47602"/>
    <lineage>
        <taxon>Eukaryota</taxon>
        <taxon>Viridiplantae</taxon>
        <taxon>Streptophyta</taxon>
        <taxon>Embryophyta</taxon>
        <taxon>Tracheophyta</taxon>
        <taxon>Spermatophyta</taxon>
        <taxon>Magnoliopsida</taxon>
        <taxon>eudicotyledons</taxon>
        <taxon>Gunneridae</taxon>
        <taxon>Pentapetalae</taxon>
        <taxon>rosids</taxon>
        <taxon>malvids</taxon>
        <taxon>Malvales</taxon>
        <taxon>Malvaceae</taxon>
        <taxon>Malvoideae</taxon>
        <taxon>Gossypium</taxon>
    </lineage>
</organism>
<keyword evidence="3" id="KW-1185">Reference proteome</keyword>